<organism evidence="12">
    <name type="scientific">Hanusia phi</name>
    <dbReference type="NCBI Taxonomy" id="3032"/>
    <lineage>
        <taxon>Eukaryota</taxon>
        <taxon>Cryptophyceae</taxon>
        <taxon>Pyrenomonadales</taxon>
        <taxon>Geminigeraceae</taxon>
        <taxon>Hanusia</taxon>
    </lineage>
</organism>
<dbReference type="Gene3D" id="3.40.50.620">
    <property type="entry name" value="HUPs"/>
    <property type="match status" value="1"/>
</dbReference>
<evidence type="ECO:0000313" key="12">
    <source>
        <dbReference type="EMBL" id="CAD8509748.1"/>
    </source>
</evidence>
<dbReference type="GO" id="GO:0005524">
    <property type="term" value="F:ATP binding"/>
    <property type="evidence" value="ECO:0007669"/>
    <property type="project" value="UniProtKB-KW"/>
</dbReference>
<keyword evidence="8" id="KW-0648">Protein biosynthesis</keyword>
<name>A0A7S0I3B7_9CRYP</name>
<dbReference type="GO" id="GO:0004817">
    <property type="term" value="F:cysteine-tRNA ligase activity"/>
    <property type="evidence" value="ECO:0007669"/>
    <property type="project" value="UniProtKB-EC"/>
</dbReference>
<dbReference type="InterPro" id="IPR024909">
    <property type="entry name" value="Cys-tRNA/MSH_ligase"/>
</dbReference>
<evidence type="ECO:0000256" key="3">
    <source>
        <dbReference type="ARBA" id="ARBA00022598"/>
    </source>
</evidence>
<dbReference type="GO" id="GO:0006423">
    <property type="term" value="P:cysteinyl-tRNA aminoacylation"/>
    <property type="evidence" value="ECO:0007669"/>
    <property type="project" value="InterPro"/>
</dbReference>
<dbReference type="InterPro" id="IPR032678">
    <property type="entry name" value="tRNA-synt_1_cat_dom"/>
</dbReference>
<dbReference type="InterPro" id="IPR014729">
    <property type="entry name" value="Rossmann-like_a/b/a_fold"/>
</dbReference>
<dbReference type="EMBL" id="HBEO01035900">
    <property type="protein sequence ID" value="CAD8509748.1"/>
    <property type="molecule type" value="Transcribed_RNA"/>
</dbReference>
<dbReference type="CDD" id="cd00672">
    <property type="entry name" value="CysRS_core"/>
    <property type="match status" value="1"/>
</dbReference>
<proteinExistence type="inferred from homology"/>
<evidence type="ECO:0000256" key="9">
    <source>
        <dbReference type="ARBA" id="ARBA00023146"/>
    </source>
</evidence>
<keyword evidence="7" id="KW-0067">ATP-binding</keyword>
<dbReference type="HAMAP" id="MF_00041">
    <property type="entry name" value="Cys_tRNA_synth"/>
    <property type="match status" value="1"/>
</dbReference>
<dbReference type="PRINTS" id="PR00983">
    <property type="entry name" value="TRNASYNTHCYS"/>
</dbReference>
<comment type="cofactor">
    <cofactor evidence="1">
        <name>Zn(2+)</name>
        <dbReference type="ChEBI" id="CHEBI:29105"/>
    </cofactor>
</comment>
<evidence type="ECO:0000256" key="5">
    <source>
        <dbReference type="ARBA" id="ARBA00022741"/>
    </source>
</evidence>
<evidence type="ECO:0000256" key="4">
    <source>
        <dbReference type="ARBA" id="ARBA00022723"/>
    </source>
</evidence>
<evidence type="ECO:0000256" key="8">
    <source>
        <dbReference type="ARBA" id="ARBA00022917"/>
    </source>
</evidence>
<dbReference type="InterPro" id="IPR015803">
    <property type="entry name" value="Cys-tRNA-ligase"/>
</dbReference>
<dbReference type="NCBIfam" id="TIGR00435">
    <property type="entry name" value="cysS"/>
    <property type="match status" value="1"/>
</dbReference>
<accession>A0A7S0I3B7</accession>
<dbReference type="Gene3D" id="1.20.120.1910">
    <property type="entry name" value="Cysteine-tRNA ligase, C-terminal anti-codon recognition domain"/>
    <property type="match status" value="1"/>
</dbReference>
<keyword evidence="3" id="KW-0436">Ligase</keyword>
<dbReference type="PANTHER" id="PTHR10890">
    <property type="entry name" value="CYSTEINYL-TRNA SYNTHETASE"/>
    <property type="match status" value="1"/>
</dbReference>
<dbReference type="PANTHER" id="PTHR10890:SF3">
    <property type="entry name" value="CYSTEINE--TRNA LIGASE, CYTOPLASMIC"/>
    <property type="match status" value="1"/>
</dbReference>
<protein>
    <recommendedName>
        <fullName evidence="2">cysteine--tRNA ligase</fullName>
        <ecNumber evidence="2">6.1.1.16</ecNumber>
    </recommendedName>
    <alternativeName>
        <fullName evidence="10">Cysteinyl-tRNA synthetase</fullName>
    </alternativeName>
</protein>
<keyword evidence="9" id="KW-0030">Aminoacyl-tRNA synthetase</keyword>
<evidence type="ECO:0000256" key="2">
    <source>
        <dbReference type="ARBA" id="ARBA00012832"/>
    </source>
</evidence>
<evidence type="ECO:0000256" key="10">
    <source>
        <dbReference type="ARBA" id="ARBA00031499"/>
    </source>
</evidence>
<feature type="domain" description="tRNA synthetases class I catalytic" evidence="11">
    <location>
        <begin position="59"/>
        <end position="360"/>
    </location>
</feature>
<dbReference type="EC" id="6.1.1.16" evidence="2"/>
<dbReference type="GO" id="GO:0005737">
    <property type="term" value="C:cytoplasm"/>
    <property type="evidence" value="ECO:0007669"/>
    <property type="project" value="TreeGrafter"/>
</dbReference>
<evidence type="ECO:0000256" key="7">
    <source>
        <dbReference type="ARBA" id="ARBA00022840"/>
    </source>
</evidence>
<dbReference type="GO" id="GO:0046872">
    <property type="term" value="F:metal ion binding"/>
    <property type="evidence" value="ECO:0007669"/>
    <property type="project" value="UniProtKB-KW"/>
</dbReference>
<reference evidence="12" key="1">
    <citation type="submission" date="2021-01" db="EMBL/GenBank/DDBJ databases">
        <authorList>
            <person name="Corre E."/>
            <person name="Pelletier E."/>
            <person name="Niang G."/>
            <person name="Scheremetjew M."/>
            <person name="Finn R."/>
            <person name="Kale V."/>
            <person name="Holt S."/>
            <person name="Cochrane G."/>
            <person name="Meng A."/>
            <person name="Brown T."/>
            <person name="Cohen L."/>
        </authorList>
    </citation>
    <scope>NUCLEOTIDE SEQUENCE</scope>
    <source>
        <strain evidence="12">CCMP325</strain>
    </source>
</reference>
<evidence type="ECO:0000256" key="1">
    <source>
        <dbReference type="ARBA" id="ARBA00001947"/>
    </source>
</evidence>
<sequence>MLSGGGGGVCSGIKSLLRRYTLHESCSRNLMGAIDDNSSTGTIRLMNSLNGIKQDLPRGKTLTWYTCGPTVYDHSHVGHARAYVALDIVRRVLLKHGYSIFQVMGMTDVDDKIIAKSKSENLAGVEGSMIIARRFEQAFFNDMQSMNILPPDAITRVSEHIPEIVKFIQDLRDKGYAYEGKKSSTIWFDTAAYGSRYGVFEPLRVQEDASNEDQESEKKNHRDFALWKPVASVSEAGWESELGRGRPGWHIECSAFCRTMFGEEPPAPFLHSGGRDLKFPHHENEIAQSQALLNTDRWVSHWLHAGQLTIKGLKMSKSLKNYTSIQDFLTAHSSRTFRIFCLLHKYSADVSYGEDRMEDALAWEKSFENFFRELGPFAEKRYLQEGSSRMLGDLKWEAKHHALNNAYLDCQLQIRSALEDDVDTPTAMRHLKNLIRDVNVFLRDVTDIRKQRNLWPLLTNITHYVQDSLEGWGVDCSDWVQSAKVDITTNSHEAPAFDQAIEVLLAVRSELRTLAIKHKKAKLKDDGALANELLGITDKIRDSLLPGMGVEVKDRQGQSGEMVHTWTFNPRLIASQQDEAKTDSK</sequence>
<keyword evidence="5" id="KW-0547">Nucleotide-binding</keyword>
<dbReference type="Pfam" id="PF01406">
    <property type="entry name" value="tRNA-synt_1e"/>
    <property type="match status" value="1"/>
</dbReference>
<dbReference type="SUPFAM" id="SSF47323">
    <property type="entry name" value="Anticodon-binding domain of a subclass of class I aminoacyl-tRNA synthetases"/>
    <property type="match status" value="1"/>
</dbReference>
<keyword evidence="4" id="KW-0479">Metal-binding</keyword>
<dbReference type="SUPFAM" id="SSF52374">
    <property type="entry name" value="Nucleotidylyl transferase"/>
    <property type="match status" value="1"/>
</dbReference>
<dbReference type="AlphaFoldDB" id="A0A7S0I3B7"/>
<evidence type="ECO:0000259" key="11">
    <source>
        <dbReference type="Pfam" id="PF01406"/>
    </source>
</evidence>
<gene>
    <name evidence="12" type="ORF">HPHI1048_LOCUS24363</name>
</gene>
<keyword evidence="6" id="KW-0862">Zinc</keyword>
<evidence type="ECO:0000256" key="6">
    <source>
        <dbReference type="ARBA" id="ARBA00022833"/>
    </source>
</evidence>
<dbReference type="InterPro" id="IPR009080">
    <property type="entry name" value="tRNAsynth_Ia_anticodon-bd"/>
</dbReference>